<sequence>VENVFEAAFIKDFKGPDGKLFVDCGDKICLAFSMHVDFFNPNGITQCGAHNSIGVISCANLALDPLIQYLLENMFVGGIIPGPNEPSANELDHFV</sequence>
<dbReference type="AlphaFoldDB" id="A0A6A4HUF5"/>
<keyword evidence="2" id="KW-1185">Reference proteome</keyword>
<dbReference type="OrthoDB" id="3253623at2759"/>
<gene>
    <name evidence="1" type="ORF">BT96DRAFT_819473</name>
</gene>
<evidence type="ECO:0000313" key="1">
    <source>
        <dbReference type="EMBL" id="KAE9400325.1"/>
    </source>
</evidence>
<dbReference type="EMBL" id="ML769458">
    <property type="protein sequence ID" value="KAE9400325.1"/>
    <property type="molecule type" value="Genomic_DNA"/>
</dbReference>
<proteinExistence type="predicted"/>
<reference evidence="1" key="1">
    <citation type="journal article" date="2019" name="Environ. Microbiol.">
        <title>Fungal ecological strategies reflected in gene transcription - a case study of two litter decomposers.</title>
        <authorList>
            <person name="Barbi F."/>
            <person name="Kohler A."/>
            <person name="Barry K."/>
            <person name="Baskaran P."/>
            <person name="Daum C."/>
            <person name="Fauchery L."/>
            <person name="Ihrmark K."/>
            <person name="Kuo A."/>
            <person name="LaButti K."/>
            <person name="Lipzen A."/>
            <person name="Morin E."/>
            <person name="Grigoriev I.V."/>
            <person name="Henrissat B."/>
            <person name="Lindahl B."/>
            <person name="Martin F."/>
        </authorList>
    </citation>
    <scope>NUCLEOTIDE SEQUENCE</scope>
    <source>
        <strain evidence="1">JB14</strain>
    </source>
</reference>
<accession>A0A6A4HUF5</accession>
<protein>
    <submittedName>
        <fullName evidence="1">Uncharacterized protein</fullName>
    </submittedName>
</protein>
<evidence type="ECO:0000313" key="2">
    <source>
        <dbReference type="Proteomes" id="UP000799118"/>
    </source>
</evidence>
<organism evidence="1 2">
    <name type="scientific">Gymnopus androsaceus JB14</name>
    <dbReference type="NCBI Taxonomy" id="1447944"/>
    <lineage>
        <taxon>Eukaryota</taxon>
        <taxon>Fungi</taxon>
        <taxon>Dikarya</taxon>
        <taxon>Basidiomycota</taxon>
        <taxon>Agaricomycotina</taxon>
        <taxon>Agaricomycetes</taxon>
        <taxon>Agaricomycetidae</taxon>
        <taxon>Agaricales</taxon>
        <taxon>Marasmiineae</taxon>
        <taxon>Omphalotaceae</taxon>
        <taxon>Gymnopus</taxon>
    </lineage>
</organism>
<feature type="non-terminal residue" evidence="1">
    <location>
        <position position="1"/>
    </location>
</feature>
<name>A0A6A4HUF5_9AGAR</name>
<dbReference type="Proteomes" id="UP000799118">
    <property type="component" value="Unassembled WGS sequence"/>
</dbReference>